<dbReference type="PANTHER" id="PTHR43643">
    <property type="entry name" value="HISTIDINOL-PHOSPHATE AMINOTRANSFERASE 2"/>
    <property type="match status" value="1"/>
</dbReference>
<dbReference type="Gene3D" id="3.40.640.10">
    <property type="entry name" value="Type I PLP-dependent aspartate aminotransferase-like (Major domain)"/>
    <property type="match status" value="1"/>
</dbReference>
<reference evidence="6 7" key="1">
    <citation type="submission" date="2018-03" db="EMBL/GenBank/DDBJ databases">
        <title>Adhaeribacter sp. HMF7605 Genome sequencing and assembly.</title>
        <authorList>
            <person name="Kang H."/>
            <person name="Kang J."/>
            <person name="Cha I."/>
            <person name="Kim H."/>
            <person name="Joh K."/>
        </authorList>
    </citation>
    <scope>NUCLEOTIDE SEQUENCE [LARGE SCALE GENOMIC DNA]</scope>
    <source>
        <strain evidence="6 7">HMF7605</strain>
    </source>
</reference>
<dbReference type="InterPro" id="IPR015424">
    <property type="entry name" value="PyrdxlP-dep_Trfase"/>
</dbReference>
<evidence type="ECO:0000259" key="5">
    <source>
        <dbReference type="Pfam" id="PF00155"/>
    </source>
</evidence>
<accession>A0A2T2YPH8</accession>
<evidence type="ECO:0000256" key="1">
    <source>
        <dbReference type="ARBA" id="ARBA00007970"/>
    </source>
</evidence>
<evidence type="ECO:0000256" key="2">
    <source>
        <dbReference type="ARBA" id="ARBA00022576"/>
    </source>
</evidence>
<dbReference type="AlphaFoldDB" id="A0A2T2YPH8"/>
<keyword evidence="2 6" id="KW-0032">Aminotransferase</keyword>
<feature type="domain" description="Aminotransferase class I/classII large" evidence="5">
    <location>
        <begin position="56"/>
        <end position="379"/>
    </location>
</feature>
<name>A0A2T2YPH8_9BACT</name>
<organism evidence="6 7">
    <name type="scientific">Adhaeribacter arboris</name>
    <dbReference type="NCBI Taxonomy" id="2072846"/>
    <lineage>
        <taxon>Bacteria</taxon>
        <taxon>Pseudomonadati</taxon>
        <taxon>Bacteroidota</taxon>
        <taxon>Cytophagia</taxon>
        <taxon>Cytophagales</taxon>
        <taxon>Hymenobacteraceae</taxon>
        <taxon>Adhaeribacter</taxon>
    </lineage>
</organism>
<comment type="similarity">
    <text evidence="1">Belongs to the class-II pyridoxal-phosphate-dependent aminotransferase family. Histidinol-phosphate aminotransferase subfamily.</text>
</comment>
<dbReference type="GO" id="GO:0008483">
    <property type="term" value="F:transaminase activity"/>
    <property type="evidence" value="ECO:0007669"/>
    <property type="project" value="UniProtKB-KW"/>
</dbReference>
<dbReference type="Proteomes" id="UP000240357">
    <property type="component" value="Unassembled WGS sequence"/>
</dbReference>
<dbReference type="InterPro" id="IPR050106">
    <property type="entry name" value="HistidinolP_aminotransfase"/>
</dbReference>
<dbReference type="Pfam" id="PF00155">
    <property type="entry name" value="Aminotran_1_2"/>
    <property type="match status" value="1"/>
</dbReference>
<keyword evidence="3 6" id="KW-0808">Transferase</keyword>
<dbReference type="InterPro" id="IPR015421">
    <property type="entry name" value="PyrdxlP-dep_Trfase_major"/>
</dbReference>
<dbReference type="OrthoDB" id="9813612at2"/>
<protein>
    <submittedName>
        <fullName evidence="6">Aminotransferase class I/II</fullName>
    </submittedName>
</protein>
<dbReference type="EMBL" id="PYFT01000001">
    <property type="protein sequence ID" value="PSR57379.1"/>
    <property type="molecule type" value="Genomic_DNA"/>
</dbReference>
<evidence type="ECO:0000313" key="6">
    <source>
        <dbReference type="EMBL" id="PSR57379.1"/>
    </source>
</evidence>
<keyword evidence="4" id="KW-0663">Pyridoxal phosphate</keyword>
<dbReference type="InterPro" id="IPR004839">
    <property type="entry name" value="Aminotransferase_I/II_large"/>
</dbReference>
<proteinExistence type="inferred from homology"/>
<keyword evidence="7" id="KW-1185">Reference proteome</keyword>
<evidence type="ECO:0000313" key="7">
    <source>
        <dbReference type="Proteomes" id="UP000240357"/>
    </source>
</evidence>
<evidence type="ECO:0000256" key="3">
    <source>
        <dbReference type="ARBA" id="ARBA00022679"/>
    </source>
</evidence>
<dbReference type="CDD" id="cd00609">
    <property type="entry name" value="AAT_like"/>
    <property type="match status" value="1"/>
</dbReference>
<sequence length="384" mass="42539">MNRRNWLKSSAFLAGGFTFFSGSLNQLVAKPAARTLEKKVTEESIILGAPAELKARLNANENPFGPSEKAKKAAMDALNTSYQYPMKYTRELAQKIADYEGVKLENILMDAGSGPLLLAAAMYYSKKEGSNIVSGDPTYASLPRDASDFNTTWNKVPLTSEYKLDLDAMEKKVDGSTSLMYICNPNNPTGTVVDTAKLAAFCERVSKKVPVFIDEAYIDYLPDPKAASMMECVKKGQNVIIARTFSKLYGFAGLRVGYIIAQPDVIKELSKYAAGGMSISAPSVQAALAAYQDKAFLQDALKKTLASKNFLYDVLKKEGYEYIPSSSNFVMFPIKMEGEKFTAELMKRGVGVRFWKFNNQDWCRVSIGRMDEMQAFAEAFRQVS</sequence>
<dbReference type="GO" id="GO:0030170">
    <property type="term" value="F:pyridoxal phosphate binding"/>
    <property type="evidence" value="ECO:0007669"/>
    <property type="project" value="InterPro"/>
</dbReference>
<dbReference type="InterPro" id="IPR015422">
    <property type="entry name" value="PyrdxlP-dep_Trfase_small"/>
</dbReference>
<dbReference type="PANTHER" id="PTHR43643:SF3">
    <property type="entry name" value="HISTIDINOL-PHOSPHATE AMINOTRANSFERASE"/>
    <property type="match status" value="1"/>
</dbReference>
<dbReference type="RefSeq" id="WP_106933545.1">
    <property type="nucleotide sequence ID" value="NZ_PYFT01000001.1"/>
</dbReference>
<comment type="caution">
    <text evidence="6">The sequence shown here is derived from an EMBL/GenBank/DDBJ whole genome shotgun (WGS) entry which is preliminary data.</text>
</comment>
<dbReference type="SUPFAM" id="SSF53383">
    <property type="entry name" value="PLP-dependent transferases"/>
    <property type="match status" value="1"/>
</dbReference>
<gene>
    <name evidence="6" type="ORF">AHMF7605_19965</name>
</gene>
<dbReference type="Gene3D" id="3.90.1150.10">
    <property type="entry name" value="Aspartate Aminotransferase, domain 1"/>
    <property type="match status" value="1"/>
</dbReference>
<evidence type="ECO:0000256" key="4">
    <source>
        <dbReference type="ARBA" id="ARBA00022898"/>
    </source>
</evidence>